<protein>
    <submittedName>
        <fullName evidence="2">Uncharacterized protein</fullName>
    </submittedName>
</protein>
<name>A0ABW6AS18_9BACT</name>
<accession>A0ABW6AS18</accession>
<organism evidence="2 3">
    <name type="scientific">Spirosoma flavum</name>
    <dbReference type="NCBI Taxonomy" id="2048557"/>
    <lineage>
        <taxon>Bacteria</taxon>
        <taxon>Pseudomonadati</taxon>
        <taxon>Bacteroidota</taxon>
        <taxon>Cytophagia</taxon>
        <taxon>Cytophagales</taxon>
        <taxon>Cytophagaceae</taxon>
        <taxon>Spirosoma</taxon>
    </lineage>
</organism>
<gene>
    <name evidence="2" type="ORF">ACFS25_26835</name>
</gene>
<keyword evidence="1" id="KW-0732">Signal</keyword>
<evidence type="ECO:0000313" key="3">
    <source>
        <dbReference type="Proteomes" id="UP001597512"/>
    </source>
</evidence>
<evidence type="ECO:0000256" key="1">
    <source>
        <dbReference type="SAM" id="SignalP"/>
    </source>
</evidence>
<proteinExistence type="predicted"/>
<dbReference type="EMBL" id="JBHUOM010000027">
    <property type="protein sequence ID" value="MFD2937417.1"/>
    <property type="molecule type" value="Genomic_DNA"/>
</dbReference>
<reference evidence="3" key="1">
    <citation type="journal article" date="2019" name="Int. J. Syst. Evol. Microbiol.">
        <title>The Global Catalogue of Microorganisms (GCM) 10K type strain sequencing project: providing services to taxonomists for standard genome sequencing and annotation.</title>
        <authorList>
            <consortium name="The Broad Institute Genomics Platform"/>
            <consortium name="The Broad Institute Genome Sequencing Center for Infectious Disease"/>
            <person name="Wu L."/>
            <person name="Ma J."/>
        </authorList>
    </citation>
    <scope>NUCLEOTIDE SEQUENCE [LARGE SCALE GENOMIC DNA]</scope>
    <source>
        <strain evidence="3">KCTC 52490</strain>
    </source>
</reference>
<dbReference type="PROSITE" id="PS51257">
    <property type="entry name" value="PROKAR_LIPOPROTEIN"/>
    <property type="match status" value="1"/>
</dbReference>
<feature type="chain" id="PRO_5046991763" evidence="1">
    <location>
        <begin position="26"/>
        <end position="150"/>
    </location>
</feature>
<sequence>MTLTRSATNHFVSALSSLLLLVALAGCHQPSVDHALSEPPTQRPKAITTVYLGLYSNLVSLDTVQMAGISYPVFSQDSMRFGYDNQQRLINVDLTHSSQDYGKWIISPTVSSTYAYQNSQLSGREYFTEVYAGRPFQYPLDSNTNRVLAY</sequence>
<comment type="caution">
    <text evidence="2">The sequence shown here is derived from an EMBL/GenBank/DDBJ whole genome shotgun (WGS) entry which is preliminary data.</text>
</comment>
<dbReference type="RefSeq" id="WP_381507439.1">
    <property type="nucleotide sequence ID" value="NZ_JBHUOM010000027.1"/>
</dbReference>
<evidence type="ECO:0000313" key="2">
    <source>
        <dbReference type="EMBL" id="MFD2937417.1"/>
    </source>
</evidence>
<dbReference type="Proteomes" id="UP001597512">
    <property type="component" value="Unassembled WGS sequence"/>
</dbReference>
<feature type="signal peptide" evidence="1">
    <location>
        <begin position="1"/>
        <end position="25"/>
    </location>
</feature>
<keyword evidence="3" id="KW-1185">Reference proteome</keyword>